<evidence type="ECO:0000256" key="1">
    <source>
        <dbReference type="ARBA" id="ARBA00022475"/>
    </source>
</evidence>
<feature type="binding site" evidence="10">
    <location>
        <position position="170"/>
    </location>
    <ligand>
        <name>UDP-N-acetyl-alpha-D-glucosamine</name>
        <dbReference type="ChEBI" id="CHEBI:57705"/>
    </ligand>
</feature>
<evidence type="ECO:0000256" key="8">
    <source>
        <dbReference type="ARBA" id="ARBA00023306"/>
    </source>
</evidence>
<feature type="domain" description="Glycosyl transferase family 28 C-terminal" evidence="12">
    <location>
        <begin position="194"/>
        <end position="367"/>
    </location>
</feature>
<feature type="binding site" evidence="10">
    <location>
        <position position="309"/>
    </location>
    <ligand>
        <name>UDP-N-acetyl-alpha-D-glucosamine</name>
        <dbReference type="ChEBI" id="CHEBI:57705"/>
    </ligand>
</feature>
<evidence type="ECO:0000259" key="12">
    <source>
        <dbReference type="Pfam" id="PF04101"/>
    </source>
</evidence>
<evidence type="ECO:0000256" key="4">
    <source>
        <dbReference type="ARBA" id="ARBA00022679"/>
    </source>
</evidence>
<evidence type="ECO:0000313" key="13">
    <source>
        <dbReference type="EMBL" id="PQV64750.1"/>
    </source>
</evidence>
<keyword evidence="14" id="KW-1185">Reference proteome</keyword>
<keyword evidence="3 10" id="KW-0328">Glycosyltransferase</keyword>
<proteinExistence type="inferred from homology"/>
<sequence>MKTKILVTGGGTSGHISPALALIQTLRKLDSNLEFLYIGSKTGMEKNLVEAANVPFVAISTGKLRRYLSFENLVDQTRIPIGIFQSLVQVKRFKPDVVLATGGSVAVPPVVAAAFFRVPILIHEQTVQIGLANQINARFATKIALSWDGALGSLPSKFRQKAWVAGNPVRAAIFGGEKAKAVEFFSLSEENLPTIYVTGGSLGARVINRAVEAALPELLQVAKIIHQCGQQPAGDEQDFDRLTRAAQQLPENLRARYALTRFVKDELRHVFTLADLVVSRAGASTVTELCALGKPALYIPLVPTGGDEQTKNAQMCEKVGAAQIVLQSEVSGAAFPQKIKELLGDGAKLEAMSRAAKTLAKPDAARDIARAVLDLAHKK</sequence>
<dbReference type="OrthoDB" id="9808936at2"/>
<keyword evidence="5 10" id="KW-0133">Cell shape</keyword>
<comment type="function">
    <text evidence="10">Cell wall formation. Catalyzes the transfer of a GlcNAc subunit on undecaprenyl-pyrophosphoryl-MurNAc-pentapeptide (lipid intermediate I) to form undecaprenyl-pyrophosphoryl-MurNAc-(pentapeptide)GlcNAc (lipid intermediate II).</text>
</comment>
<evidence type="ECO:0000256" key="2">
    <source>
        <dbReference type="ARBA" id="ARBA00022618"/>
    </source>
</evidence>
<dbReference type="GO" id="GO:0051991">
    <property type="term" value="F:UDP-N-acetyl-D-glucosamine:N-acetylmuramoyl-L-alanyl-D-glutamyl-meso-2,6-diaminopimelyl-D-alanyl-D-alanine-diphosphoundecaprenol 4-beta-N-acetylglucosaminlytransferase activity"/>
    <property type="evidence" value="ECO:0007669"/>
    <property type="project" value="RHEA"/>
</dbReference>
<dbReference type="UniPathway" id="UPA00219"/>
<reference evidence="13 14" key="1">
    <citation type="journal article" date="2018" name="Syst. Appl. Microbiol.">
        <title>Abditibacterium utsteinense sp. nov., the first cultivated member of candidate phylum FBP, isolated from ice-free Antarctic soil samples.</title>
        <authorList>
            <person name="Tahon G."/>
            <person name="Tytgat B."/>
            <person name="Lebbe L."/>
            <person name="Carlier A."/>
            <person name="Willems A."/>
        </authorList>
    </citation>
    <scope>NUCLEOTIDE SEQUENCE [LARGE SCALE GENOMIC DNA]</scope>
    <source>
        <strain evidence="13 14">LMG 29911</strain>
    </source>
</reference>
<keyword evidence="1 10" id="KW-1003">Cell membrane</keyword>
<feature type="domain" description="Glycosyltransferase family 28 N-terminal" evidence="11">
    <location>
        <begin position="5"/>
        <end position="144"/>
    </location>
</feature>
<comment type="similarity">
    <text evidence="10">Belongs to the glycosyltransferase 28 family. MurG subfamily.</text>
</comment>
<comment type="caution">
    <text evidence="13">The sequence shown here is derived from an EMBL/GenBank/DDBJ whole genome shotgun (WGS) entry which is preliminary data.</text>
</comment>
<evidence type="ECO:0000256" key="10">
    <source>
        <dbReference type="HAMAP-Rule" id="MF_00033"/>
    </source>
</evidence>
<dbReference type="GO" id="GO:0005975">
    <property type="term" value="P:carbohydrate metabolic process"/>
    <property type="evidence" value="ECO:0007669"/>
    <property type="project" value="InterPro"/>
</dbReference>
<evidence type="ECO:0000259" key="11">
    <source>
        <dbReference type="Pfam" id="PF03033"/>
    </source>
</evidence>
<evidence type="ECO:0000256" key="3">
    <source>
        <dbReference type="ARBA" id="ARBA00022676"/>
    </source>
</evidence>
<dbReference type="GO" id="GO:0071555">
    <property type="term" value="P:cell wall organization"/>
    <property type="evidence" value="ECO:0007669"/>
    <property type="project" value="UniProtKB-KW"/>
</dbReference>
<evidence type="ECO:0000256" key="9">
    <source>
        <dbReference type="ARBA" id="ARBA00023316"/>
    </source>
</evidence>
<feature type="binding site" evidence="10">
    <location>
        <position position="201"/>
    </location>
    <ligand>
        <name>UDP-N-acetyl-alpha-D-glucosamine</name>
        <dbReference type="ChEBI" id="CHEBI:57705"/>
    </ligand>
</feature>
<dbReference type="Gene3D" id="3.40.50.2000">
    <property type="entry name" value="Glycogen Phosphorylase B"/>
    <property type="match status" value="2"/>
</dbReference>
<dbReference type="AlphaFoldDB" id="A0A2S8SVC9"/>
<dbReference type="GO" id="GO:0050511">
    <property type="term" value="F:undecaprenyldiphospho-muramoylpentapeptide beta-N-acetylglucosaminyltransferase activity"/>
    <property type="evidence" value="ECO:0007669"/>
    <property type="project" value="UniProtKB-UniRule"/>
</dbReference>
<dbReference type="HAMAP" id="MF_00033">
    <property type="entry name" value="MurG"/>
    <property type="match status" value="1"/>
</dbReference>
<protein>
    <recommendedName>
        <fullName evidence="10">UDP-N-acetylglucosamine--N-acetylmuramyl-(pentapeptide) pyrophosphoryl-undecaprenol N-acetylglucosamine transferase</fullName>
        <ecNumber evidence="10">2.4.1.227</ecNumber>
    </recommendedName>
    <alternativeName>
        <fullName evidence="10">Undecaprenyl-PP-MurNAc-pentapeptide-UDPGlcNAc GlcNAc transferase</fullName>
    </alternativeName>
</protein>
<keyword evidence="2 10" id="KW-0132">Cell division</keyword>
<dbReference type="Proteomes" id="UP000237684">
    <property type="component" value="Unassembled WGS sequence"/>
</dbReference>
<dbReference type="InterPro" id="IPR007235">
    <property type="entry name" value="Glyco_trans_28_C"/>
</dbReference>
<dbReference type="GO" id="GO:0009252">
    <property type="term" value="P:peptidoglycan biosynthetic process"/>
    <property type="evidence" value="ECO:0007669"/>
    <property type="project" value="UniProtKB-UniRule"/>
</dbReference>
<dbReference type="SUPFAM" id="SSF53756">
    <property type="entry name" value="UDP-Glycosyltransferase/glycogen phosphorylase"/>
    <property type="match status" value="1"/>
</dbReference>
<dbReference type="GO" id="GO:0008360">
    <property type="term" value="P:regulation of cell shape"/>
    <property type="evidence" value="ECO:0007669"/>
    <property type="project" value="UniProtKB-KW"/>
</dbReference>
<keyword evidence="4 10" id="KW-0808">Transferase</keyword>
<keyword evidence="6 10" id="KW-0573">Peptidoglycan synthesis</keyword>
<dbReference type="InParanoid" id="A0A2S8SVC9"/>
<accession>A0A2S8SVC9</accession>
<gene>
    <name evidence="10" type="primary">murG</name>
    <name evidence="13" type="ORF">B1R32_10317</name>
</gene>
<dbReference type="NCBIfam" id="TIGR01133">
    <property type="entry name" value="murG"/>
    <property type="match status" value="1"/>
</dbReference>
<evidence type="ECO:0000256" key="6">
    <source>
        <dbReference type="ARBA" id="ARBA00022984"/>
    </source>
</evidence>
<organism evidence="13 14">
    <name type="scientific">Abditibacterium utsteinense</name>
    <dbReference type="NCBI Taxonomy" id="1960156"/>
    <lineage>
        <taxon>Bacteria</taxon>
        <taxon>Pseudomonadati</taxon>
        <taxon>Abditibacteriota</taxon>
        <taxon>Abditibacteriia</taxon>
        <taxon>Abditibacteriales</taxon>
        <taxon>Abditibacteriaceae</taxon>
        <taxon>Abditibacterium</taxon>
    </lineage>
</organism>
<comment type="catalytic activity">
    <reaction evidence="10">
        <text>di-trans,octa-cis-undecaprenyl diphospho-N-acetyl-alpha-D-muramoyl-L-alanyl-D-glutamyl-meso-2,6-diaminopimeloyl-D-alanyl-D-alanine + UDP-N-acetyl-alpha-D-glucosamine = di-trans,octa-cis-undecaprenyl diphospho-[N-acetyl-alpha-D-glucosaminyl-(1-&gt;4)]-N-acetyl-alpha-D-muramoyl-L-alanyl-D-glutamyl-meso-2,6-diaminopimeloyl-D-alanyl-D-alanine + UDP + H(+)</text>
        <dbReference type="Rhea" id="RHEA:31227"/>
        <dbReference type="ChEBI" id="CHEBI:15378"/>
        <dbReference type="ChEBI" id="CHEBI:57705"/>
        <dbReference type="ChEBI" id="CHEBI:58223"/>
        <dbReference type="ChEBI" id="CHEBI:61387"/>
        <dbReference type="ChEBI" id="CHEBI:61388"/>
        <dbReference type="EC" id="2.4.1.227"/>
    </reaction>
</comment>
<evidence type="ECO:0000256" key="7">
    <source>
        <dbReference type="ARBA" id="ARBA00023136"/>
    </source>
</evidence>
<dbReference type="RefSeq" id="WP_157947511.1">
    <property type="nucleotide sequence ID" value="NZ_NIGF01000003.1"/>
</dbReference>
<comment type="caution">
    <text evidence="10">Lacks conserved residue(s) required for the propagation of feature annotation.</text>
</comment>
<dbReference type="EC" id="2.4.1.227" evidence="10"/>
<dbReference type="FunCoup" id="A0A2S8SVC9">
    <property type="interactions" value="313"/>
</dbReference>
<keyword evidence="8 10" id="KW-0131">Cell cycle</keyword>
<evidence type="ECO:0000313" key="14">
    <source>
        <dbReference type="Proteomes" id="UP000237684"/>
    </source>
</evidence>
<evidence type="ECO:0000256" key="5">
    <source>
        <dbReference type="ARBA" id="ARBA00022960"/>
    </source>
</evidence>
<comment type="subcellular location">
    <subcellularLocation>
        <location evidence="10">Cell membrane</location>
        <topology evidence="10">Peripheral membrane protein</topology>
        <orientation evidence="10">Cytoplasmic side</orientation>
    </subcellularLocation>
</comment>
<dbReference type="Pfam" id="PF04101">
    <property type="entry name" value="Glyco_tran_28_C"/>
    <property type="match status" value="1"/>
</dbReference>
<keyword evidence="7 10" id="KW-0472">Membrane</keyword>
<dbReference type="PANTHER" id="PTHR21015">
    <property type="entry name" value="UDP-N-ACETYLGLUCOSAMINE--N-ACETYLMURAMYL-(PENTAPEPTIDE) PYROPHOSPHORYL-UNDECAPRENOL N-ACETYLGLUCOSAMINE TRANSFERASE 1"/>
    <property type="match status" value="1"/>
</dbReference>
<dbReference type="GO" id="GO:0005886">
    <property type="term" value="C:plasma membrane"/>
    <property type="evidence" value="ECO:0007669"/>
    <property type="project" value="UniProtKB-SubCell"/>
</dbReference>
<dbReference type="EMBL" id="NIGF01000003">
    <property type="protein sequence ID" value="PQV64750.1"/>
    <property type="molecule type" value="Genomic_DNA"/>
</dbReference>
<dbReference type="Pfam" id="PF03033">
    <property type="entry name" value="Glyco_transf_28"/>
    <property type="match status" value="1"/>
</dbReference>
<keyword evidence="9 10" id="KW-0961">Cell wall biogenesis/degradation</keyword>
<name>A0A2S8SVC9_9BACT</name>
<dbReference type="InterPro" id="IPR004276">
    <property type="entry name" value="GlycoTrans_28_N"/>
</dbReference>
<dbReference type="PANTHER" id="PTHR21015:SF27">
    <property type="entry name" value="UDP-N-ACETYLGLUCOSAMINE--N-ACETYLMURAMYL-(PENTAPEPTIDE) PYROPHOSPHORYL-UNDECAPRENOL N-ACETYLGLUCOSAMINE TRANSFERASE"/>
    <property type="match status" value="1"/>
</dbReference>
<dbReference type="InterPro" id="IPR006009">
    <property type="entry name" value="GlcNAc_MurG"/>
</dbReference>
<comment type="pathway">
    <text evidence="10">Cell wall biogenesis; peptidoglycan biosynthesis.</text>
</comment>
<dbReference type="GO" id="GO:0051301">
    <property type="term" value="P:cell division"/>
    <property type="evidence" value="ECO:0007669"/>
    <property type="project" value="UniProtKB-KW"/>
</dbReference>
<dbReference type="CDD" id="cd03785">
    <property type="entry name" value="GT28_MurG"/>
    <property type="match status" value="1"/>
</dbReference>